<dbReference type="PANTHER" id="PTHR15678:SF6">
    <property type="entry name" value="BRIDGE-LIKE LIPID TRANSFER PROTEIN FAMILY MEMBER 2"/>
    <property type="match status" value="1"/>
</dbReference>
<dbReference type="AlphaFoldDB" id="A0A0P4W0N7"/>
<protein>
    <submittedName>
        <fullName evidence="1">Uncharacterized protein</fullName>
    </submittedName>
</protein>
<organism evidence="1">
    <name type="scientific">Scylla olivacea</name>
    <name type="common">Orange mud crab</name>
    <name type="synonym">Cancer olivacea</name>
    <dbReference type="NCBI Taxonomy" id="85551"/>
    <lineage>
        <taxon>Eukaryota</taxon>
        <taxon>Metazoa</taxon>
        <taxon>Ecdysozoa</taxon>
        <taxon>Arthropoda</taxon>
        <taxon>Crustacea</taxon>
        <taxon>Multicrustacea</taxon>
        <taxon>Malacostraca</taxon>
        <taxon>Eumalacostraca</taxon>
        <taxon>Eucarida</taxon>
        <taxon>Decapoda</taxon>
        <taxon>Pleocyemata</taxon>
        <taxon>Brachyura</taxon>
        <taxon>Eubrachyura</taxon>
        <taxon>Portunoidea</taxon>
        <taxon>Portunidae</taxon>
        <taxon>Portuninae</taxon>
        <taxon>Scylla</taxon>
    </lineage>
</organism>
<evidence type="ECO:0000313" key="1">
    <source>
        <dbReference type="EMBL" id="JAI59151.1"/>
    </source>
</evidence>
<name>A0A0P4W0N7_SCYOL</name>
<sequence>MFSHHLHLSSSQQRAEQNKLFVYIKIPELPVKLSYKGKKEKNLEDVTMVRLVIPTLEYHNVTWTWLDFLMAIKQDSKTALLSQVLICMAAVDFHIYLSFM</sequence>
<dbReference type="PANTHER" id="PTHR15678">
    <property type="entry name" value="ANTIGEN MLAA-22-RELATED"/>
    <property type="match status" value="1"/>
</dbReference>
<dbReference type="EMBL" id="GDRN01097289">
    <property type="protein sequence ID" value="JAI59151.1"/>
    <property type="molecule type" value="Transcribed_RNA"/>
</dbReference>
<dbReference type="Pfam" id="PF10344">
    <property type="entry name" value="Hobbit"/>
    <property type="match status" value="1"/>
</dbReference>
<dbReference type="InterPro" id="IPR045167">
    <property type="entry name" value="Hobbit"/>
</dbReference>
<accession>A0A0P4W0N7</accession>
<proteinExistence type="predicted"/>
<reference evidence="1" key="1">
    <citation type="submission" date="2015-09" db="EMBL/GenBank/DDBJ databases">
        <title>Scylla olivacea transcriptome.</title>
        <authorList>
            <person name="Ikhwanuddin M."/>
        </authorList>
    </citation>
    <scope>NUCLEOTIDE SEQUENCE</scope>
</reference>